<dbReference type="Pfam" id="PF00437">
    <property type="entry name" value="T2SSE"/>
    <property type="match status" value="1"/>
</dbReference>
<evidence type="ECO:0000313" key="5">
    <source>
        <dbReference type="EMBL" id="PSU42840.1"/>
    </source>
</evidence>
<keyword evidence="6" id="KW-1185">Reference proteome</keyword>
<name>A0A2T3J649_9GAMM</name>
<reference evidence="5 6" key="1">
    <citation type="submission" date="2018-01" db="EMBL/GenBank/DDBJ databases">
        <title>Whole genome sequencing of Histamine producing bacteria.</title>
        <authorList>
            <person name="Butler K."/>
        </authorList>
    </citation>
    <scope>NUCLEOTIDE SEQUENCE [LARGE SCALE GENOMIC DNA]</scope>
    <source>
        <strain evidence="5 6">JCM 12947</strain>
    </source>
</reference>
<gene>
    <name evidence="5" type="ORF">C9J12_28680</name>
</gene>
<dbReference type="GO" id="GO:0005886">
    <property type="term" value="C:plasma membrane"/>
    <property type="evidence" value="ECO:0007669"/>
    <property type="project" value="TreeGrafter"/>
</dbReference>
<dbReference type="RefSeq" id="WP_107246647.1">
    <property type="nucleotide sequence ID" value="NZ_PYMJ01000063.1"/>
</dbReference>
<evidence type="ECO:0000313" key="6">
    <source>
        <dbReference type="Proteomes" id="UP000240987"/>
    </source>
</evidence>
<evidence type="ECO:0000256" key="1">
    <source>
        <dbReference type="ARBA" id="ARBA00006611"/>
    </source>
</evidence>
<evidence type="ECO:0000256" key="2">
    <source>
        <dbReference type="ARBA" id="ARBA00022741"/>
    </source>
</evidence>
<dbReference type="SUPFAM" id="SSF52540">
    <property type="entry name" value="P-loop containing nucleoside triphosphate hydrolases"/>
    <property type="match status" value="1"/>
</dbReference>
<dbReference type="EMBL" id="PYMJ01000063">
    <property type="protein sequence ID" value="PSU42840.1"/>
    <property type="molecule type" value="Genomic_DNA"/>
</dbReference>
<dbReference type="InterPro" id="IPR001482">
    <property type="entry name" value="T2SS/T4SS_dom"/>
</dbReference>
<dbReference type="Proteomes" id="UP000240987">
    <property type="component" value="Unassembled WGS sequence"/>
</dbReference>
<comment type="caution">
    <text evidence="5">The sequence shown here is derived from an EMBL/GenBank/DDBJ whole genome shotgun (WGS) entry which is preliminary data.</text>
</comment>
<comment type="similarity">
    <text evidence="1">Belongs to the GSP E family.</text>
</comment>
<keyword evidence="3" id="KW-0067">ATP-binding</keyword>
<organism evidence="5 6">
    <name type="scientific">Photobacterium frigidiphilum</name>
    <dbReference type="NCBI Taxonomy" id="264736"/>
    <lineage>
        <taxon>Bacteria</taxon>
        <taxon>Pseudomonadati</taxon>
        <taxon>Pseudomonadota</taxon>
        <taxon>Gammaproteobacteria</taxon>
        <taxon>Vibrionales</taxon>
        <taxon>Vibrionaceae</taxon>
        <taxon>Photobacterium</taxon>
    </lineage>
</organism>
<dbReference type="InterPro" id="IPR027417">
    <property type="entry name" value="P-loop_NTPase"/>
</dbReference>
<accession>A0A2T3J649</accession>
<sequence length="529" mass="58967">MSYTLLLDKQLIPLCLDDGYTCVTGSGEILNANPKSTKLDDIINYVQALPSRAGKPLVITPVAIEDIEGLLETLTHTLSSPEQKDDTELGQHLVALCQAGVNLGASDIHVEIYRKETRYLIRVDGKREVLTHFADGQSALRQNRKKGLDLASYVFSTLGNQDVNEREPANDSFEVNLVWEAEEADAEGRAVLEPKIFEWRAALMPLDRGVKLTMRCLTPRDKPLLLKDMDLPQSYLAQLIRAVQQRGGAIAVTGPMGSGKSSLIYALLDTIDSTARSIHALEDPVEFNQKGICKTAVEPQTETKLGSGVYKDYAFYAKEQLRHDVDVAPFGELRDHAAAKEFCRKAETGGLAITTMHTNSAVGIAQTFIEQMGISPAIVSSPDLMRLFVHQKLVRKLCPDCALSHAKAREREDTREKALHLEQLLPNDVETVKIKHPDGCDKCHQKGENGRVVVMEIIVLDDEDRRFIAKQDYLGWKHFLKQKGWPDIRDHALSRIRKGIVDIASASEQINDLLPVDVTAIYREMQEEL</sequence>
<dbReference type="PANTHER" id="PTHR30258">
    <property type="entry name" value="TYPE II SECRETION SYSTEM PROTEIN GSPE-RELATED"/>
    <property type="match status" value="1"/>
</dbReference>
<dbReference type="Gene3D" id="3.40.50.300">
    <property type="entry name" value="P-loop containing nucleotide triphosphate hydrolases"/>
    <property type="match status" value="1"/>
</dbReference>
<dbReference type="OrthoDB" id="5790493at2"/>
<dbReference type="AlphaFoldDB" id="A0A2T3J649"/>
<evidence type="ECO:0000256" key="3">
    <source>
        <dbReference type="ARBA" id="ARBA00022840"/>
    </source>
</evidence>
<feature type="domain" description="Bacterial type II secretion system protein E" evidence="4">
    <location>
        <begin position="83"/>
        <end position="504"/>
    </location>
</feature>
<proteinExistence type="inferred from homology"/>
<dbReference type="GO" id="GO:0005524">
    <property type="term" value="F:ATP binding"/>
    <property type="evidence" value="ECO:0007669"/>
    <property type="project" value="UniProtKB-KW"/>
</dbReference>
<protein>
    <submittedName>
        <fullName evidence="5">Type II secretion protein</fullName>
    </submittedName>
</protein>
<keyword evidence="2" id="KW-0547">Nucleotide-binding</keyword>
<evidence type="ECO:0000259" key="4">
    <source>
        <dbReference type="Pfam" id="PF00437"/>
    </source>
</evidence>
<dbReference type="GO" id="GO:0016887">
    <property type="term" value="F:ATP hydrolysis activity"/>
    <property type="evidence" value="ECO:0007669"/>
    <property type="project" value="TreeGrafter"/>
</dbReference>
<dbReference type="Gene3D" id="3.30.450.90">
    <property type="match status" value="1"/>
</dbReference>
<dbReference type="PANTHER" id="PTHR30258:SF1">
    <property type="entry name" value="PROTEIN TRANSPORT PROTEIN HOFB HOMOLOG"/>
    <property type="match status" value="1"/>
</dbReference>